<dbReference type="PANTHER" id="PTHR48021">
    <property type="match status" value="1"/>
</dbReference>
<evidence type="ECO:0000256" key="3">
    <source>
        <dbReference type="ARBA" id="ARBA00022989"/>
    </source>
</evidence>
<accession>A0AAV7KGP4</accession>
<feature type="transmembrane region" description="Helical" evidence="5">
    <location>
        <begin position="35"/>
        <end position="54"/>
    </location>
</feature>
<dbReference type="InterPro" id="IPR020846">
    <property type="entry name" value="MFS_dom"/>
</dbReference>
<evidence type="ECO:0000313" key="7">
    <source>
        <dbReference type="EMBL" id="KAI6660576.1"/>
    </source>
</evidence>
<feature type="transmembrane region" description="Helical" evidence="5">
    <location>
        <begin position="90"/>
        <end position="110"/>
    </location>
</feature>
<evidence type="ECO:0000256" key="2">
    <source>
        <dbReference type="ARBA" id="ARBA00022692"/>
    </source>
</evidence>
<evidence type="ECO:0000256" key="5">
    <source>
        <dbReference type="SAM" id="Phobius"/>
    </source>
</evidence>
<gene>
    <name evidence="7" type="ORF">LOD99_14160</name>
</gene>
<reference evidence="7 8" key="1">
    <citation type="journal article" date="2023" name="BMC Biol.">
        <title>The compact genome of the sponge Oopsacas minuta (Hexactinellida) is lacking key metazoan core genes.</title>
        <authorList>
            <person name="Santini S."/>
            <person name="Schenkelaars Q."/>
            <person name="Jourda C."/>
            <person name="Duchesne M."/>
            <person name="Belahbib H."/>
            <person name="Rocher C."/>
            <person name="Selva M."/>
            <person name="Riesgo A."/>
            <person name="Vervoort M."/>
            <person name="Leys S.P."/>
            <person name="Kodjabachian L."/>
            <person name="Le Bivic A."/>
            <person name="Borchiellini C."/>
            <person name="Claverie J.M."/>
            <person name="Renard E."/>
        </authorList>
    </citation>
    <scope>NUCLEOTIDE SEQUENCE [LARGE SCALE GENOMIC DNA]</scope>
    <source>
        <strain evidence="7">SPO-2</strain>
    </source>
</reference>
<keyword evidence="7" id="KW-0762">Sugar transport</keyword>
<keyword evidence="3 5" id="KW-1133">Transmembrane helix</keyword>
<proteinExistence type="predicted"/>
<dbReference type="GO" id="GO:0016020">
    <property type="term" value="C:membrane"/>
    <property type="evidence" value="ECO:0007669"/>
    <property type="project" value="UniProtKB-SubCell"/>
</dbReference>
<dbReference type="SUPFAM" id="SSF103473">
    <property type="entry name" value="MFS general substrate transporter"/>
    <property type="match status" value="1"/>
</dbReference>
<keyword evidence="4 5" id="KW-0472">Membrane</keyword>
<evidence type="ECO:0000256" key="4">
    <source>
        <dbReference type="ARBA" id="ARBA00023136"/>
    </source>
</evidence>
<protein>
    <submittedName>
        <fullName evidence="7">Sugar transporter ERD6-like 4</fullName>
    </submittedName>
</protein>
<feature type="transmembrane region" description="Helical" evidence="5">
    <location>
        <begin position="66"/>
        <end position="84"/>
    </location>
</feature>
<comment type="caution">
    <text evidence="7">The sequence shown here is derived from an EMBL/GenBank/DDBJ whole genome shotgun (WGS) entry which is preliminary data.</text>
</comment>
<evidence type="ECO:0000259" key="6">
    <source>
        <dbReference type="PROSITE" id="PS50850"/>
    </source>
</evidence>
<dbReference type="Pfam" id="PF00083">
    <property type="entry name" value="Sugar_tr"/>
    <property type="match status" value="1"/>
</dbReference>
<feature type="transmembrane region" description="Helical" evidence="5">
    <location>
        <begin position="294"/>
        <end position="318"/>
    </location>
</feature>
<keyword evidence="8" id="KW-1185">Reference proteome</keyword>
<sequence length="437" mass="48789">MTTMLGIVYLSMVECYTSPIEDEILEEGIMTINTFSLFATSIFIGGIPGSMIGGPVSEWLGTKTTSLIFSILGTLGGILLVLAYDSSSMILGRIFIGFYTAIGGSSFPVYNAEIAPPSMKAFYGSLIGISLRIGTILSALLGIWIGYRWLAAICLMVLVIINLNLVFLPDSPKWLRTKGYVDKAKIASEYFYDSSEELLPLLLPDQTIVFEDTNLSQKIASYFTWPVLRPLLVCISVQSFKAFSTHEYMSVYAAHTLDNAVSINPRTAALFYPVSLFFGSIIFLWIIHKVQWKKLIIVTTIFQILTNGLFSLTLYLSINKFDCAQNTQDVILCQILQFAPILLIALYGLSFSMGMGSIAWWLYGHILHSHYTRISAGIVTFICYIVVLVNQMFHLVALQKTNNVSYRNDITDFSHWRNELNSDSKCVSLSGGFFVMR</sequence>
<feature type="transmembrane region" description="Helical" evidence="5">
    <location>
        <begin position="338"/>
        <end position="362"/>
    </location>
</feature>
<dbReference type="GO" id="GO:0022857">
    <property type="term" value="F:transmembrane transporter activity"/>
    <property type="evidence" value="ECO:0007669"/>
    <property type="project" value="InterPro"/>
</dbReference>
<feature type="domain" description="Major facilitator superfamily (MFS) profile" evidence="6">
    <location>
        <begin position="1"/>
        <end position="437"/>
    </location>
</feature>
<dbReference type="PANTHER" id="PTHR48021:SF1">
    <property type="entry name" value="GH07001P-RELATED"/>
    <property type="match status" value="1"/>
</dbReference>
<feature type="transmembrane region" description="Helical" evidence="5">
    <location>
        <begin position="269"/>
        <end position="288"/>
    </location>
</feature>
<dbReference type="InterPro" id="IPR005828">
    <property type="entry name" value="MFS_sugar_transport-like"/>
</dbReference>
<feature type="transmembrane region" description="Helical" evidence="5">
    <location>
        <begin position="374"/>
        <end position="398"/>
    </location>
</feature>
<keyword evidence="7" id="KW-0813">Transport</keyword>
<organism evidence="7 8">
    <name type="scientific">Oopsacas minuta</name>
    <dbReference type="NCBI Taxonomy" id="111878"/>
    <lineage>
        <taxon>Eukaryota</taxon>
        <taxon>Metazoa</taxon>
        <taxon>Porifera</taxon>
        <taxon>Hexactinellida</taxon>
        <taxon>Hexasterophora</taxon>
        <taxon>Lyssacinosida</taxon>
        <taxon>Leucopsacidae</taxon>
        <taxon>Oopsacas</taxon>
    </lineage>
</organism>
<dbReference type="Gene3D" id="1.20.1250.20">
    <property type="entry name" value="MFS general substrate transporter like domains"/>
    <property type="match status" value="1"/>
</dbReference>
<dbReference type="InterPro" id="IPR036259">
    <property type="entry name" value="MFS_trans_sf"/>
</dbReference>
<name>A0AAV7KGP4_9METZ</name>
<dbReference type="Proteomes" id="UP001165289">
    <property type="component" value="Unassembled WGS sequence"/>
</dbReference>
<dbReference type="PROSITE" id="PS50850">
    <property type="entry name" value="MFS"/>
    <property type="match status" value="1"/>
</dbReference>
<dbReference type="AlphaFoldDB" id="A0AAV7KGP4"/>
<feature type="transmembrane region" description="Helical" evidence="5">
    <location>
        <begin position="149"/>
        <end position="168"/>
    </location>
</feature>
<dbReference type="InterPro" id="IPR050549">
    <property type="entry name" value="MFS_Trehalose_Transporter"/>
</dbReference>
<keyword evidence="2 5" id="KW-0812">Transmembrane</keyword>
<dbReference type="EMBL" id="JAKMXF010000033">
    <property type="protein sequence ID" value="KAI6660576.1"/>
    <property type="molecule type" value="Genomic_DNA"/>
</dbReference>
<feature type="transmembrane region" description="Helical" evidence="5">
    <location>
        <begin position="122"/>
        <end position="143"/>
    </location>
</feature>
<evidence type="ECO:0000256" key="1">
    <source>
        <dbReference type="ARBA" id="ARBA00004141"/>
    </source>
</evidence>
<comment type="subcellular location">
    <subcellularLocation>
        <location evidence="1">Membrane</location>
        <topology evidence="1">Multi-pass membrane protein</topology>
    </subcellularLocation>
</comment>
<evidence type="ECO:0000313" key="8">
    <source>
        <dbReference type="Proteomes" id="UP001165289"/>
    </source>
</evidence>